<organism evidence="3 4">
    <name type="scientific">Hominilimicola fabiformis</name>
    <dbReference type="NCBI Taxonomy" id="2885356"/>
    <lineage>
        <taxon>Bacteria</taxon>
        <taxon>Bacillati</taxon>
        <taxon>Bacillota</taxon>
        <taxon>Clostridia</taxon>
        <taxon>Eubacteriales</taxon>
        <taxon>Oscillospiraceae</taxon>
        <taxon>Hominilimicola</taxon>
    </lineage>
</organism>
<reference evidence="3 4" key="1">
    <citation type="submission" date="2021-10" db="EMBL/GenBank/DDBJ databases">
        <title>Anaerobic single-cell dispensing facilitates the cultivation of human gut bacteria.</title>
        <authorList>
            <person name="Afrizal A."/>
        </authorList>
    </citation>
    <scope>NUCLEOTIDE SEQUENCE [LARGE SCALE GENOMIC DNA]</scope>
    <source>
        <strain evidence="3 4">CLA-AA-H232</strain>
    </source>
</reference>
<name>A0AAE3J9V4_9FIRM</name>
<dbReference type="PROSITE" id="PS50943">
    <property type="entry name" value="HTH_CROC1"/>
    <property type="match status" value="1"/>
</dbReference>
<dbReference type="PANTHER" id="PTHR46558:SF11">
    <property type="entry name" value="HTH-TYPE TRANSCRIPTIONAL REGULATOR XRE"/>
    <property type="match status" value="1"/>
</dbReference>
<accession>A0AAE3J9V4</accession>
<evidence type="ECO:0000313" key="4">
    <source>
        <dbReference type="Proteomes" id="UP001198242"/>
    </source>
</evidence>
<protein>
    <submittedName>
        <fullName evidence="3">Helix-turn-helix domain-containing protein</fullName>
    </submittedName>
</protein>
<dbReference type="InterPro" id="IPR001387">
    <property type="entry name" value="Cro/C1-type_HTH"/>
</dbReference>
<dbReference type="AlphaFoldDB" id="A0AAE3J9V4"/>
<keyword evidence="4" id="KW-1185">Reference proteome</keyword>
<evidence type="ECO:0000256" key="1">
    <source>
        <dbReference type="ARBA" id="ARBA00023125"/>
    </source>
</evidence>
<dbReference type="Gene3D" id="1.10.260.40">
    <property type="entry name" value="lambda repressor-like DNA-binding domains"/>
    <property type="match status" value="1"/>
</dbReference>
<sequence length="97" mass="11088">MEIFSFGERLMIYRKRAGLSKKELAKRVGISVSTLTKYENDESQPNVDMLTDLAIALDISVMKLLSGFGDPIREKYRQGLLNISLEKMNALQERHLL</sequence>
<dbReference type="Pfam" id="PF01381">
    <property type="entry name" value="HTH_3"/>
    <property type="match status" value="1"/>
</dbReference>
<feature type="domain" description="HTH cro/C1-type" evidence="2">
    <location>
        <begin position="13"/>
        <end position="64"/>
    </location>
</feature>
<dbReference type="SMART" id="SM00530">
    <property type="entry name" value="HTH_XRE"/>
    <property type="match status" value="1"/>
</dbReference>
<gene>
    <name evidence="3" type="ORF">LKE05_08440</name>
</gene>
<dbReference type="EMBL" id="JAJEQM010000010">
    <property type="protein sequence ID" value="MCC2210816.1"/>
    <property type="molecule type" value="Genomic_DNA"/>
</dbReference>
<comment type="caution">
    <text evidence="3">The sequence shown here is derived from an EMBL/GenBank/DDBJ whole genome shotgun (WGS) entry which is preliminary data.</text>
</comment>
<dbReference type="InterPro" id="IPR010982">
    <property type="entry name" value="Lambda_DNA-bd_dom_sf"/>
</dbReference>
<proteinExistence type="predicted"/>
<evidence type="ECO:0000259" key="2">
    <source>
        <dbReference type="PROSITE" id="PS50943"/>
    </source>
</evidence>
<dbReference type="RefSeq" id="WP_022228907.1">
    <property type="nucleotide sequence ID" value="NZ_JAJEQM010000010.1"/>
</dbReference>
<evidence type="ECO:0000313" key="3">
    <source>
        <dbReference type="EMBL" id="MCC2210816.1"/>
    </source>
</evidence>
<dbReference type="Proteomes" id="UP001198242">
    <property type="component" value="Unassembled WGS sequence"/>
</dbReference>
<dbReference type="CDD" id="cd00093">
    <property type="entry name" value="HTH_XRE"/>
    <property type="match status" value="1"/>
</dbReference>
<dbReference type="SUPFAM" id="SSF47413">
    <property type="entry name" value="lambda repressor-like DNA-binding domains"/>
    <property type="match status" value="1"/>
</dbReference>
<dbReference type="GO" id="GO:0003677">
    <property type="term" value="F:DNA binding"/>
    <property type="evidence" value="ECO:0007669"/>
    <property type="project" value="UniProtKB-KW"/>
</dbReference>
<keyword evidence="1" id="KW-0238">DNA-binding</keyword>
<dbReference type="PANTHER" id="PTHR46558">
    <property type="entry name" value="TRACRIPTIONAL REGULATORY PROTEIN-RELATED-RELATED"/>
    <property type="match status" value="1"/>
</dbReference>